<evidence type="ECO:0000313" key="3">
    <source>
        <dbReference type="EMBL" id="CAF1564218.1"/>
    </source>
</evidence>
<evidence type="ECO:0000313" key="1">
    <source>
        <dbReference type="EMBL" id="CAF1281355.1"/>
    </source>
</evidence>
<dbReference type="EMBL" id="CAJNOM010000804">
    <property type="protein sequence ID" value="CAF1564971.1"/>
    <property type="molecule type" value="Genomic_DNA"/>
</dbReference>
<dbReference type="EMBL" id="CAJNOI010000451">
    <property type="protein sequence ID" value="CAF1282203.1"/>
    <property type="molecule type" value="Genomic_DNA"/>
</dbReference>
<comment type="caution">
    <text evidence="1">The sequence shown here is derived from an EMBL/GenBank/DDBJ whole genome shotgun (WGS) entry which is preliminary data.</text>
</comment>
<dbReference type="Proteomes" id="UP000663832">
    <property type="component" value="Unassembled WGS sequence"/>
</dbReference>
<reference evidence="1" key="1">
    <citation type="submission" date="2021-02" db="EMBL/GenBank/DDBJ databases">
        <authorList>
            <person name="Nowell W R."/>
        </authorList>
    </citation>
    <scope>NUCLEOTIDE SEQUENCE</scope>
</reference>
<accession>A0A815C794</accession>
<dbReference type="EMBL" id="CAJNOI010000448">
    <property type="protein sequence ID" value="CAF1281355.1"/>
    <property type="molecule type" value="Genomic_DNA"/>
</dbReference>
<evidence type="ECO:0000313" key="6">
    <source>
        <dbReference type="Proteomes" id="UP000663877"/>
    </source>
</evidence>
<sequence length="127" mass="15048">MNLKNKLETIKESYSTLQKAQILHVTEGEFKLAMEVNNTQQASNRTMRLVNKYSDTIRNHHEALRRVGKLSVLINNKLNAFMHAIEDHFLHISIKDILRGKLDLHFIHHSDIFISFICNRRLWNLWE</sequence>
<organism evidence="1 6">
    <name type="scientific">Adineta steineri</name>
    <dbReference type="NCBI Taxonomy" id="433720"/>
    <lineage>
        <taxon>Eukaryota</taxon>
        <taxon>Metazoa</taxon>
        <taxon>Spiralia</taxon>
        <taxon>Gnathifera</taxon>
        <taxon>Rotifera</taxon>
        <taxon>Eurotatoria</taxon>
        <taxon>Bdelloidea</taxon>
        <taxon>Adinetida</taxon>
        <taxon>Adinetidae</taxon>
        <taxon>Adineta</taxon>
    </lineage>
</organism>
<dbReference type="Proteomes" id="UP000663877">
    <property type="component" value="Unassembled WGS sequence"/>
</dbReference>
<dbReference type="EMBL" id="CAJNOM010000799">
    <property type="protein sequence ID" value="CAF1564218.1"/>
    <property type="molecule type" value="Genomic_DNA"/>
</dbReference>
<keyword evidence="5" id="KW-1185">Reference proteome</keyword>
<dbReference type="OrthoDB" id="10133610at2759"/>
<proteinExistence type="predicted"/>
<evidence type="ECO:0000313" key="4">
    <source>
        <dbReference type="EMBL" id="CAF1564971.1"/>
    </source>
</evidence>
<evidence type="ECO:0000313" key="2">
    <source>
        <dbReference type="EMBL" id="CAF1282203.1"/>
    </source>
</evidence>
<gene>
    <name evidence="1" type="ORF">BJG266_LOCUS31222</name>
    <name evidence="2" type="ORF">BJG266_LOCUS31267</name>
    <name evidence="3" type="ORF">QVE165_LOCUS48184</name>
    <name evidence="4" type="ORF">QVE165_LOCUS48255</name>
</gene>
<evidence type="ECO:0000313" key="5">
    <source>
        <dbReference type="Proteomes" id="UP000663832"/>
    </source>
</evidence>
<name>A0A815C794_9BILA</name>
<protein>
    <submittedName>
        <fullName evidence="1">Uncharacterized protein</fullName>
    </submittedName>
</protein>
<dbReference type="AlphaFoldDB" id="A0A815C794"/>